<organism evidence="3 4">
    <name type="scientific">Actinomadura yumaensis</name>
    <dbReference type="NCBI Taxonomy" id="111807"/>
    <lineage>
        <taxon>Bacteria</taxon>
        <taxon>Bacillati</taxon>
        <taxon>Actinomycetota</taxon>
        <taxon>Actinomycetes</taxon>
        <taxon>Streptosporangiales</taxon>
        <taxon>Thermomonosporaceae</taxon>
        <taxon>Actinomadura</taxon>
    </lineage>
</organism>
<dbReference type="Proteomes" id="UP001596380">
    <property type="component" value="Unassembled WGS sequence"/>
</dbReference>
<keyword evidence="2" id="KW-0732">Signal</keyword>
<sequence length="451" mass="49078">MNWRRKVLASATALVMAGAGLAAFQAPASATPLELVNFQLRPASNAAELRQRVAELDQTLVRKGVGDIMNDLNRQDDRPITYGAPCEEAAVDDDVPRPAITRSLCFNDADNVIPIWYPQGVTTVADAQADQVWGTSSKPVLVTWYDHNDDDGVDSDGDGYDTDEQIRGVRVSFMNPDTGAYRHVLLVYPFTNASGNVSYMSLRTAQTGESLSLHAGGIVWYGNFLYVADTARGFRVFDMRHIYDLGDSENGTTAEEGKIGRQDGTYYGHGYRYIMPEVNAWTHTAPTGEKCTVRDGSPQFSYVGLDRSGTDHLTAGEYCDKDEEVNGRVAAWPIAGATSNGEQNISSTYRWNADATYNLPASNIQGAVRFNGKWYLSQSNGQNAGSLLKTKAVSSATGTLETDVQKPLSIGPEDLSHWPGGTETSPTLSTLWTVSEHPGKRMVYGVYAPAD</sequence>
<feature type="chain" id="PRO_5046125256" description="Secreted protein" evidence="2">
    <location>
        <begin position="23"/>
        <end position="451"/>
    </location>
</feature>
<dbReference type="RefSeq" id="WP_160826635.1">
    <property type="nucleotide sequence ID" value="NZ_JBHSXE010000001.1"/>
</dbReference>
<evidence type="ECO:0000313" key="4">
    <source>
        <dbReference type="Proteomes" id="UP001596380"/>
    </source>
</evidence>
<reference evidence="4" key="1">
    <citation type="journal article" date="2019" name="Int. J. Syst. Evol. Microbiol.">
        <title>The Global Catalogue of Microorganisms (GCM) 10K type strain sequencing project: providing services to taxonomists for standard genome sequencing and annotation.</title>
        <authorList>
            <consortium name="The Broad Institute Genomics Platform"/>
            <consortium name="The Broad Institute Genome Sequencing Center for Infectious Disease"/>
            <person name="Wu L."/>
            <person name="Ma J."/>
        </authorList>
    </citation>
    <scope>NUCLEOTIDE SEQUENCE [LARGE SCALE GENOMIC DNA]</scope>
    <source>
        <strain evidence="4">JCM 3369</strain>
    </source>
</reference>
<protein>
    <recommendedName>
        <fullName evidence="5">Secreted protein</fullName>
    </recommendedName>
</protein>
<comment type="caution">
    <text evidence="3">The sequence shown here is derived from an EMBL/GenBank/DDBJ whole genome shotgun (WGS) entry which is preliminary data.</text>
</comment>
<dbReference type="PROSITE" id="PS51318">
    <property type="entry name" value="TAT"/>
    <property type="match status" value="1"/>
</dbReference>
<proteinExistence type="predicted"/>
<evidence type="ECO:0000256" key="1">
    <source>
        <dbReference type="SAM" id="MobiDB-lite"/>
    </source>
</evidence>
<feature type="signal peptide" evidence="2">
    <location>
        <begin position="1"/>
        <end position="22"/>
    </location>
</feature>
<feature type="region of interest" description="Disordered" evidence="1">
    <location>
        <begin position="399"/>
        <end position="423"/>
    </location>
</feature>
<evidence type="ECO:0000256" key="2">
    <source>
        <dbReference type="SAM" id="SignalP"/>
    </source>
</evidence>
<keyword evidence="4" id="KW-1185">Reference proteome</keyword>
<dbReference type="EMBL" id="JBHSXS010000013">
    <property type="protein sequence ID" value="MFC6882501.1"/>
    <property type="molecule type" value="Genomic_DNA"/>
</dbReference>
<name>A0ABW2CPB4_9ACTN</name>
<evidence type="ECO:0008006" key="5">
    <source>
        <dbReference type="Google" id="ProtNLM"/>
    </source>
</evidence>
<accession>A0ABW2CPB4</accession>
<evidence type="ECO:0000313" key="3">
    <source>
        <dbReference type="EMBL" id="MFC6882501.1"/>
    </source>
</evidence>
<gene>
    <name evidence="3" type="ORF">ACFQKB_22285</name>
</gene>
<dbReference type="InterPro" id="IPR006311">
    <property type="entry name" value="TAT_signal"/>
</dbReference>